<dbReference type="EMBL" id="CP011971">
    <property type="protein sequence ID" value="AMN45789.1"/>
    <property type="molecule type" value="Genomic_DNA"/>
</dbReference>
<evidence type="ECO:0000313" key="4">
    <source>
        <dbReference type="Proteomes" id="UP000070250"/>
    </source>
</evidence>
<keyword evidence="4" id="KW-1185">Reference proteome</keyword>
<dbReference type="RefSeq" id="WP_066918081.1">
    <property type="nucleotide sequence ID" value="NZ_CP011971.1"/>
</dbReference>
<evidence type="ECO:0000256" key="1">
    <source>
        <dbReference type="ARBA" id="ARBA00009600"/>
    </source>
</evidence>
<dbReference type="OrthoDB" id="9807486at2"/>
<name>A0A127F8B3_STEDE</name>
<comment type="similarity">
    <text evidence="1 2">Belongs to the UPF0301 (AlgH) family.</text>
</comment>
<proteinExistence type="inferred from homology"/>
<protein>
    <recommendedName>
        <fullName evidence="2">UPF0301 protein ACG33_01435</fullName>
    </recommendedName>
</protein>
<dbReference type="InterPro" id="IPR003774">
    <property type="entry name" value="AlgH-like"/>
</dbReference>
<dbReference type="AlphaFoldDB" id="A0A127F8B3"/>
<dbReference type="Gene3D" id="3.40.1740.10">
    <property type="entry name" value="VC0467-like"/>
    <property type="match status" value="1"/>
</dbReference>
<dbReference type="STRING" id="465721.ACG33_01435"/>
<dbReference type="GO" id="GO:0005829">
    <property type="term" value="C:cytosol"/>
    <property type="evidence" value="ECO:0007669"/>
    <property type="project" value="TreeGrafter"/>
</dbReference>
<dbReference type="Proteomes" id="UP000070250">
    <property type="component" value="Chromosome"/>
</dbReference>
<dbReference type="HAMAP" id="MF_00758">
    <property type="entry name" value="UPF0301"/>
    <property type="match status" value="1"/>
</dbReference>
<dbReference type="NCBIfam" id="NF001266">
    <property type="entry name" value="PRK00228.1-1"/>
    <property type="match status" value="1"/>
</dbReference>
<dbReference type="PANTHER" id="PTHR30327">
    <property type="entry name" value="UNCHARACTERIZED PROTEIN YQGE"/>
    <property type="match status" value="1"/>
</dbReference>
<evidence type="ECO:0000313" key="3">
    <source>
        <dbReference type="EMBL" id="AMN45789.1"/>
    </source>
</evidence>
<reference evidence="3 4" key="1">
    <citation type="submission" date="2015-06" db="EMBL/GenBank/DDBJ databases">
        <title>A Comprehensive Approach to Explore the Metabolic and Phylogenetic Diversity of Bacterial Steroid Degradation in the Environment: Testosterone as an Example.</title>
        <authorList>
            <person name="Yang F.-C."/>
            <person name="Chen Y.-L."/>
            <person name="Yu C.-P."/>
            <person name="Tang S.-L."/>
            <person name="Wang P.-H."/>
            <person name="Ismail W."/>
            <person name="Wang C.-H."/>
            <person name="Yang C.-Y."/>
            <person name="Chiang Y.-R."/>
        </authorList>
    </citation>
    <scope>NUCLEOTIDE SEQUENCE [LARGE SCALE GENOMIC DNA]</scope>
    <source>
        <strain evidence="3 4">DSM 18526</strain>
    </source>
</reference>
<dbReference type="Pfam" id="PF02622">
    <property type="entry name" value="DUF179"/>
    <property type="match status" value="1"/>
</dbReference>
<dbReference type="PATRIC" id="fig|465721.4.peg.314"/>
<sequence>MSTGDFLTNQLLIAMPAMADSNFAQTVTFIWEHNAEGALGIVINRPLQMRLQDVFEQLQMPTTPGINAEQPVLQGGPVQTDRGFVIHRGGGDWEYTRQVSPTLHVTTSPDILGAMARGSGPDTALVALGYAGWGAGQLEDEIFQNAWLTVPCDERILFATPYERRWQAAAGLLGVDLATISLHAGHA</sequence>
<organism evidence="3 4">
    <name type="scientific">Steroidobacter denitrificans</name>
    <dbReference type="NCBI Taxonomy" id="465721"/>
    <lineage>
        <taxon>Bacteria</taxon>
        <taxon>Pseudomonadati</taxon>
        <taxon>Pseudomonadota</taxon>
        <taxon>Gammaproteobacteria</taxon>
        <taxon>Steroidobacterales</taxon>
        <taxon>Steroidobacteraceae</taxon>
        <taxon>Steroidobacter</taxon>
    </lineage>
</organism>
<gene>
    <name evidence="3" type="ORF">ACG33_01435</name>
</gene>
<dbReference type="KEGG" id="sdf:ACG33_01435"/>
<dbReference type="PANTHER" id="PTHR30327:SF1">
    <property type="entry name" value="UPF0301 PROTEIN YQGE"/>
    <property type="match status" value="1"/>
</dbReference>
<dbReference type="SUPFAM" id="SSF143456">
    <property type="entry name" value="VC0467-like"/>
    <property type="match status" value="1"/>
</dbReference>
<evidence type="ECO:0000256" key="2">
    <source>
        <dbReference type="HAMAP-Rule" id="MF_00758"/>
    </source>
</evidence>
<accession>A0A127F8B3</accession>